<gene>
    <name evidence="8" type="ORF">LKD47_03045</name>
</gene>
<dbReference type="CDD" id="cd06225">
    <property type="entry name" value="HAMP"/>
    <property type="match status" value="1"/>
</dbReference>
<dbReference type="PANTHER" id="PTHR43531">
    <property type="entry name" value="PROTEIN ICFG"/>
    <property type="match status" value="1"/>
</dbReference>
<feature type="coiled-coil region" evidence="4">
    <location>
        <begin position="348"/>
        <end position="386"/>
    </location>
</feature>
<feature type="domain" description="Methyl-accepting transducer" evidence="6">
    <location>
        <begin position="319"/>
        <end position="548"/>
    </location>
</feature>
<dbReference type="Gene3D" id="6.10.340.10">
    <property type="match status" value="1"/>
</dbReference>
<dbReference type="Gene3D" id="1.10.287.950">
    <property type="entry name" value="Methyl-accepting chemotaxis protein"/>
    <property type="match status" value="1"/>
</dbReference>
<comment type="caution">
    <text evidence="8">The sequence shown here is derived from an EMBL/GenBank/DDBJ whole genome shotgun (WGS) entry which is preliminary data.</text>
</comment>
<dbReference type="SMART" id="SM00283">
    <property type="entry name" value="MA"/>
    <property type="match status" value="1"/>
</dbReference>
<dbReference type="InterPro" id="IPR024478">
    <property type="entry name" value="HlyB_4HB_MCP"/>
</dbReference>
<dbReference type="Pfam" id="PF12729">
    <property type="entry name" value="4HB_MCP_1"/>
    <property type="match status" value="1"/>
</dbReference>
<dbReference type="InterPro" id="IPR051310">
    <property type="entry name" value="MCP_chemotaxis"/>
</dbReference>
<keyword evidence="5" id="KW-0812">Transmembrane</keyword>
<dbReference type="GO" id="GO:0007165">
    <property type="term" value="P:signal transduction"/>
    <property type="evidence" value="ECO:0007669"/>
    <property type="project" value="UniProtKB-KW"/>
</dbReference>
<dbReference type="GO" id="GO:0004888">
    <property type="term" value="F:transmembrane signaling receptor activity"/>
    <property type="evidence" value="ECO:0007669"/>
    <property type="project" value="InterPro"/>
</dbReference>
<dbReference type="AlphaFoldDB" id="A0AAW4WKS6"/>
<evidence type="ECO:0000313" key="9">
    <source>
        <dbReference type="Proteomes" id="UP001198893"/>
    </source>
</evidence>
<dbReference type="PANTHER" id="PTHR43531:SF11">
    <property type="entry name" value="METHYL-ACCEPTING CHEMOTAXIS PROTEIN 3"/>
    <property type="match status" value="1"/>
</dbReference>
<dbReference type="GO" id="GO:0006935">
    <property type="term" value="P:chemotaxis"/>
    <property type="evidence" value="ECO:0007669"/>
    <property type="project" value="UniProtKB-KW"/>
</dbReference>
<evidence type="ECO:0000313" key="8">
    <source>
        <dbReference type="EMBL" id="MCC2241284.1"/>
    </source>
</evidence>
<dbReference type="EMBL" id="JAJEQW010000002">
    <property type="protein sequence ID" value="MCC2241284.1"/>
    <property type="molecule type" value="Genomic_DNA"/>
</dbReference>
<evidence type="ECO:0000256" key="2">
    <source>
        <dbReference type="ARBA" id="ARBA00029447"/>
    </source>
</evidence>
<dbReference type="RefSeq" id="WP_227709652.1">
    <property type="nucleotide sequence ID" value="NZ_JAJEQW010000002.1"/>
</dbReference>
<dbReference type="SUPFAM" id="SSF58104">
    <property type="entry name" value="Methyl-accepting chemotaxis protein (MCP) signaling domain"/>
    <property type="match status" value="1"/>
</dbReference>
<keyword evidence="1" id="KW-0145">Chemotaxis</keyword>
<dbReference type="InterPro" id="IPR004089">
    <property type="entry name" value="MCPsignal_dom"/>
</dbReference>
<keyword evidence="5" id="KW-0472">Membrane</keyword>
<keyword evidence="5" id="KW-1133">Transmembrane helix</keyword>
<keyword evidence="4" id="KW-0175">Coiled coil</keyword>
<dbReference type="InterPro" id="IPR003660">
    <property type="entry name" value="HAMP_dom"/>
</dbReference>
<dbReference type="PROSITE" id="PS50111">
    <property type="entry name" value="CHEMOTAXIS_TRANSDUC_2"/>
    <property type="match status" value="1"/>
</dbReference>
<dbReference type="Proteomes" id="UP001198893">
    <property type="component" value="Unassembled WGS sequence"/>
</dbReference>
<protein>
    <submittedName>
        <fullName evidence="8">Methyl-accepting chemotaxis protein</fullName>
    </submittedName>
</protein>
<proteinExistence type="inferred from homology"/>
<dbReference type="InterPro" id="IPR004090">
    <property type="entry name" value="Chemotax_Me-accpt_rcpt"/>
</dbReference>
<evidence type="ECO:0000256" key="1">
    <source>
        <dbReference type="ARBA" id="ARBA00022500"/>
    </source>
</evidence>
<keyword evidence="3" id="KW-0807">Transducer</keyword>
<sequence>MFENLKIRNRLGKAFRIIVTTCSIAAVLGVVMLIVTMTLYKNALNNYGFSQGDIGKALVAFTDTRSATRAIVGYDDDSLISQMSDTHDERKATFEQYWEIVDEVTTTSKEQEIYDSIDAKLEDYWTTEQKAIDTGKTTDPGQSAKAQNIMIDEVAPLYDEIYSGMRDLMNTKVTEGDHLADTLSVVTLIFIIIIAVIIIVSILVSSKMGASIAKGISKPLVALENRLSTFAQGNLHDPFPEVKSNDEVASIAATSTEMAETLNAVITDVGVLMEGMANGDYTIQSEHSDKYVGDFEQLLTAMRGMRDAMVHTIQMIGEASSQVSAGSMNLAESSQSMAEGATEQAGAVQQLQATITDITSNIEQSADQAQIAYDQAKQYAAEAEDSSAEMKAMVDAMARIDETSKKIGNIISEIEDIASQTNLLSLNASIEAARAGEAGRGFAVVADQIRQLAEQTTKSAVDTRDLIEGALQEIAEGNTAADHAAESIGNVVNGIQQIAESSKHISDVAKTQANAMDQAEQGVNQISEVVQSNSASAEETSATSQELSAQATSLDELVGKFILPEDTEQ</sequence>
<evidence type="ECO:0000256" key="5">
    <source>
        <dbReference type="SAM" id="Phobius"/>
    </source>
</evidence>
<evidence type="ECO:0000256" key="3">
    <source>
        <dbReference type="PROSITE-ProRule" id="PRU00284"/>
    </source>
</evidence>
<evidence type="ECO:0000259" key="7">
    <source>
        <dbReference type="PROSITE" id="PS50885"/>
    </source>
</evidence>
<dbReference type="Pfam" id="PF00015">
    <property type="entry name" value="MCPsignal"/>
    <property type="match status" value="1"/>
</dbReference>
<accession>A0AAW4WKS6</accession>
<feature type="domain" description="HAMP" evidence="7">
    <location>
        <begin position="214"/>
        <end position="267"/>
    </location>
</feature>
<dbReference type="GO" id="GO:0005886">
    <property type="term" value="C:plasma membrane"/>
    <property type="evidence" value="ECO:0007669"/>
    <property type="project" value="TreeGrafter"/>
</dbReference>
<dbReference type="PROSITE" id="PS50885">
    <property type="entry name" value="HAMP"/>
    <property type="match status" value="1"/>
</dbReference>
<feature type="transmembrane region" description="Helical" evidence="5">
    <location>
        <begin position="14"/>
        <end position="40"/>
    </location>
</feature>
<name>A0AAW4WKS6_9FIRM</name>
<reference evidence="8" key="1">
    <citation type="submission" date="2021-10" db="EMBL/GenBank/DDBJ databases">
        <title>Anaerobic single-cell dispensing facilitates the cultivation of human gut bacteria.</title>
        <authorList>
            <person name="Afrizal A."/>
        </authorList>
    </citation>
    <scope>NUCLEOTIDE SEQUENCE</scope>
    <source>
        <strain evidence="8">CLA-AA-H204</strain>
    </source>
</reference>
<dbReference type="PRINTS" id="PR00260">
    <property type="entry name" value="CHEMTRNSDUCR"/>
</dbReference>
<evidence type="ECO:0000259" key="6">
    <source>
        <dbReference type="PROSITE" id="PS50111"/>
    </source>
</evidence>
<dbReference type="SMART" id="SM00304">
    <property type="entry name" value="HAMP"/>
    <property type="match status" value="1"/>
</dbReference>
<comment type="similarity">
    <text evidence="2">Belongs to the methyl-accepting chemotaxis (MCP) protein family.</text>
</comment>
<evidence type="ECO:0000256" key="4">
    <source>
        <dbReference type="SAM" id="Coils"/>
    </source>
</evidence>
<organism evidence="8 9">
    <name type="scientific">Roseburia amylophila</name>
    <dbReference type="NCBI Taxonomy" id="2981794"/>
    <lineage>
        <taxon>Bacteria</taxon>
        <taxon>Bacillati</taxon>
        <taxon>Bacillota</taxon>
        <taxon>Clostridia</taxon>
        <taxon>Lachnospirales</taxon>
        <taxon>Lachnospiraceae</taxon>
        <taxon>Roseburia</taxon>
    </lineage>
</organism>
<feature type="transmembrane region" description="Helical" evidence="5">
    <location>
        <begin position="183"/>
        <end position="204"/>
    </location>
</feature>